<gene>
    <name evidence="1" type="ORF">KJB30_09490</name>
</gene>
<evidence type="ECO:0000313" key="1">
    <source>
        <dbReference type="EMBL" id="MBT1072016.1"/>
    </source>
</evidence>
<organism evidence="1 2">
    <name type="scientific">Pelotalea chapellei</name>
    <dbReference type="NCBI Taxonomy" id="44671"/>
    <lineage>
        <taxon>Bacteria</taxon>
        <taxon>Pseudomonadati</taxon>
        <taxon>Thermodesulfobacteriota</taxon>
        <taxon>Desulfuromonadia</taxon>
        <taxon>Geobacterales</taxon>
        <taxon>Geobacteraceae</taxon>
        <taxon>Pelotalea</taxon>
    </lineage>
</organism>
<dbReference type="RefSeq" id="WP_214298440.1">
    <property type="nucleotide sequence ID" value="NZ_JAHDYS010000007.1"/>
</dbReference>
<dbReference type="Proteomes" id="UP000784128">
    <property type="component" value="Unassembled WGS sequence"/>
</dbReference>
<reference evidence="1 2" key="1">
    <citation type="submission" date="2021-05" db="EMBL/GenBank/DDBJ databases">
        <title>The draft genome of Geobacter chapellei DSM 13688.</title>
        <authorList>
            <person name="Xu Z."/>
            <person name="Masuda Y."/>
            <person name="Itoh H."/>
            <person name="Senoo K."/>
        </authorList>
    </citation>
    <scope>NUCLEOTIDE SEQUENCE [LARGE SCALE GENOMIC DNA]</scope>
    <source>
        <strain evidence="1 2">DSM 13688</strain>
    </source>
</reference>
<accession>A0ABS5U8P1</accession>
<evidence type="ECO:0000313" key="2">
    <source>
        <dbReference type="Proteomes" id="UP000784128"/>
    </source>
</evidence>
<sequence>MTEKRCGVCRREACGWQIAPADGDPIAALKKQGVDLEDSSSVAAAIDEKKILLQRNHEKLEVQHSFGVSPELNVNAELEALIKEGHWLMNQLTILGVPEKEIEDMLHKGGLHYPNWGAE</sequence>
<proteinExistence type="predicted"/>
<protein>
    <submittedName>
        <fullName evidence="1">Uncharacterized protein</fullName>
    </submittedName>
</protein>
<keyword evidence="2" id="KW-1185">Reference proteome</keyword>
<name>A0ABS5U8P1_9BACT</name>
<dbReference type="EMBL" id="JAHDYS010000007">
    <property type="protein sequence ID" value="MBT1072016.1"/>
    <property type="molecule type" value="Genomic_DNA"/>
</dbReference>
<comment type="caution">
    <text evidence="1">The sequence shown here is derived from an EMBL/GenBank/DDBJ whole genome shotgun (WGS) entry which is preliminary data.</text>
</comment>